<dbReference type="Gene3D" id="3.30.460.10">
    <property type="entry name" value="Beta Polymerase, domain 2"/>
    <property type="match status" value="1"/>
</dbReference>
<dbReference type="Pfam" id="PF13735">
    <property type="entry name" value="tRNA_NucTran2_2"/>
    <property type="match status" value="1"/>
</dbReference>
<dbReference type="InterPro" id="IPR043519">
    <property type="entry name" value="NT_sf"/>
</dbReference>
<keyword evidence="8 11" id="KW-0067">ATP-binding</keyword>
<dbReference type="NCBIfam" id="NF009814">
    <property type="entry name" value="PRK13299.1"/>
    <property type="match status" value="1"/>
</dbReference>
<keyword evidence="10 11" id="KW-0694">RNA-binding</keyword>
<dbReference type="PANTHER" id="PTHR46173:SF1">
    <property type="entry name" value="CCA TRNA NUCLEOTIDYLTRANSFERASE 1, MITOCHONDRIAL"/>
    <property type="match status" value="1"/>
</dbReference>
<dbReference type="InterPro" id="IPR023068">
    <property type="entry name" value="CCA-adding_enz_firmicutes"/>
</dbReference>
<comment type="miscellaneous">
    <text evidence="11">A single active site specifically recognizes both ATP and CTP and is responsible for their addition.</text>
</comment>
<dbReference type="RefSeq" id="WP_268752269.1">
    <property type="nucleotide sequence ID" value="NZ_JAPRFQ010000002.1"/>
</dbReference>
<evidence type="ECO:0000256" key="6">
    <source>
        <dbReference type="ARBA" id="ARBA00022741"/>
    </source>
</evidence>
<keyword evidence="2 11" id="KW-0808">Transferase</keyword>
<dbReference type="InterPro" id="IPR032828">
    <property type="entry name" value="PolyA_RNA-bd"/>
</dbReference>
<dbReference type="Pfam" id="PF01743">
    <property type="entry name" value="PolyA_pol"/>
    <property type="match status" value="1"/>
</dbReference>
<feature type="binding site" evidence="11">
    <location>
        <position position="166"/>
    </location>
    <ligand>
        <name>ATP</name>
        <dbReference type="ChEBI" id="CHEBI:30616"/>
    </ligand>
</feature>
<feature type="binding site" evidence="11">
    <location>
        <position position="160"/>
    </location>
    <ligand>
        <name>CTP</name>
        <dbReference type="ChEBI" id="CHEBI:37563"/>
    </ligand>
</feature>
<reference evidence="15" key="1">
    <citation type="submission" date="2022-12" db="EMBL/GenBank/DDBJ databases">
        <title>Description and comparative metabolic analysis of Aerococcus sp. nov., isolated from the feces of a pig.</title>
        <authorList>
            <person name="Chang Y.-H."/>
        </authorList>
    </citation>
    <scope>NUCLEOTIDE SEQUENCE</scope>
    <source>
        <strain evidence="15">YH-aer222</strain>
    </source>
</reference>
<dbReference type="SUPFAM" id="SSF81301">
    <property type="entry name" value="Nucleotidyltransferase"/>
    <property type="match status" value="1"/>
</dbReference>
<organism evidence="15 16">
    <name type="scientific">Aerococcus kribbianus</name>
    <dbReference type="NCBI Taxonomy" id="2999064"/>
    <lineage>
        <taxon>Bacteria</taxon>
        <taxon>Bacillati</taxon>
        <taxon>Bacillota</taxon>
        <taxon>Bacilli</taxon>
        <taxon>Lactobacillales</taxon>
        <taxon>Aerococcaceae</taxon>
        <taxon>Aerococcus</taxon>
    </lineage>
</organism>
<keyword evidence="5 11" id="KW-0479">Metal-binding</keyword>
<feature type="binding site" evidence="11">
    <location>
        <position position="30"/>
    </location>
    <ligand>
        <name>ATP</name>
        <dbReference type="ChEBI" id="CHEBI:30616"/>
    </ligand>
</feature>
<evidence type="ECO:0000256" key="8">
    <source>
        <dbReference type="ARBA" id="ARBA00022840"/>
    </source>
</evidence>
<evidence type="ECO:0000313" key="15">
    <source>
        <dbReference type="EMBL" id="MCZ0725938.1"/>
    </source>
</evidence>
<feature type="binding site" evidence="11">
    <location>
        <position position="114"/>
    </location>
    <ligand>
        <name>CTP</name>
        <dbReference type="ChEBI" id="CHEBI:37563"/>
    </ligand>
</feature>
<evidence type="ECO:0000259" key="13">
    <source>
        <dbReference type="Pfam" id="PF12627"/>
    </source>
</evidence>
<feature type="domain" description="CCA-adding enzyme C-terminal" evidence="14">
    <location>
        <begin position="250"/>
        <end position="407"/>
    </location>
</feature>
<dbReference type="Proteomes" id="UP001146670">
    <property type="component" value="Unassembled WGS sequence"/>
</dbReference>
<dbReference type="InterPro" id="IPR002646">
    <property type="entry name" value="PolA_pol_head_dom"/>
</dbReference>
<comment type="subunit">
    <text evidence="11">Homodimer.</text>
</comment>
<evidence type="ECO:0000256" key="1">
    <source>
        <dbReference type="ARBA" id="ARBA00001946"/>
    </source>
</evidence>
<name>A0A9X3JDM4_9LACT</name>
<keyword evidence="9 11" id="KW-0460">Magnesium</keyword>
<dbReference type="GO" id="GO:0000049">
    <property type="term" value="F:tRNA binding"/>
    <property type="evidence" value="ECO:0007669"/>
    <property type="project" value="UniProtKB-UniRule"/>
</dbReference>
<evidence type="ECO:0000256" key="10">
    <source>
        <dbReference type="ARBA" id="ARBA00022884"/>
    </source>
</evidence>
<feature type="binding site" evidence="11">
    <location>
        <position position="163"/>
    </location>
    <ligand>
        <name>ATP</name>
        <dbReference type="ChEBI" id="CHEBI:30616"/>
    </ligand>
</feature>
<feature type="domain" description="Poly A polymerase head" evidence="12">
    <location>
        <begin position="25"/>
        <end position="144"/>
    </location>
</feature>
<comment type="similarity">
    <text evidence="11">Belongs to the tRNA nucleotidyltransferase/poly(A) polymerase family. Bacterial CCA-adding enzyme type 3 subfamily.</text>
</comment>
<feature type="binding site" evidence="11">
    <location>
        <position position="43"/>
    </location>
    <ligand>
        <name>Mg(2+)</name>
        <dbReference type="ChEBI" id="CHEBI:18420"/>
    </ligand>
</feature>
<dbReference type="AlphaFoldDB" id="A0A9X3JDM4"/>
<dbReference type="HAMAP" id="MF_01263">
    <property type="entry name" value="CCA_bact_type3"/>
    <property type="match status" value="1"/>
</dbReference>
<dbReference type="SUPFAM" id="SSF81891">
    <property type="entry name" value="Poly A polymerase C-terminal region-like"/>
    <property type="match status" value="1"/>
</dbReference>
<accession>A0A9X3JDM4</accession>
<dbReference type="InterPro" id="IPR032810">
    <property type="entry name" value="CCA-adding_enz_C"/>
</dbReference>
<feature type="binding site" evidence="11">
    <location>
        <position position="30"/>
    </location>
    <ligand>
        <name>CTP</name>
        <dbReference type="ChEBI" id="CHEBI:37563"/>
    </ligand>
</feature>
<feature type="binding site" evidence="11">
    <location>
        <position position="166"/>
    </location>
    <ligand>
        <name>CTP</name>
        <dbReference type="ChEBI" id="CHEBI:37563"/>
    </ligand>
</feature>
<evidence type="ECO:0000313" key="16">
    <source>
        <dbReference type="Proteomes" id="UP001146670"/>
    </source>
</evidence>
<dbReference type="GO" id="GO:0004810">
    <property type="term" value="F:CCA tRNA nucleotidyltransferase activity"/>
    <property type="evidence" value="ECO:0007669"/>
    <property type="project" value="UniProtKB-UniRule"/>
</dbReference>
<dbReference type="GO" id="GO:0005524">
    <property type="term" value="F:ATP binding"/>
    <property type="evidence" value="ECO:0007669"/>
    <property type="project" value="UniProtKB-UniRule"/>
</dbReference>
<feature type="binding site" evidence="11">
    <location>
        <position position="33"/>
    </location>
    <ligand>
        <name>ATP</name>
        <dbReference type="ChEBI" id="CHEBI:30616"/>
    </ligand>
</feature>
<keyword evidence="16" id="KW-1185">Reference proteome</keyword>
<feature type="binding site" evidence="11">
    <location>
        <position position="160"/>
    </location>
    <ligand>
        <name>ATP</name>
        <dbReference type="ChEBI" id="CHEBI:30616"/>
    </ligand>
</feature>
<comment type="cofactor">
    <cofactor evidence="1 11">
        <name>Mg(2+)</name>
        <dbReference type="ChEBI" id="CHEBI:18420"/>
    </cofactor>
</comment>
<dbReference type="EMBL" id="JAPRFR010000002">
    <property type="protein sequence ID" value="MCZ0725938.1"/>
    <property type="molecule type" value="Genomic_DNA"/>
</dbReference>
<evidence type="ECO:0000259" key="12">
    <source>
        <dbReference type="Pfam" id="PF01743"/>
    </source>
</evidence>
<dbReference type="Gene3D" id="1.10.110.30">
    <property type="match status" value="1"/>
</dbReference>
<feature type="domain" description="tRNA nucleotidyltransferase/poly(A) polymerase RNA and SrmB- binding" evidence="13">
    <location>
        <begin position="172"/>
        <end position="231"/>
    </location>
</feature>
<proteinExistence type="inferred from homology"/>
<dbReference type="Gene3D" id="1.10.246.80">
    <property type="match status" value="1"/>
</dbReference>
<evidence type="ECO:0000256" key="3">
    <source>
        <dbReference type="ARBA" id="ARBA00022694"/>
    </source>
</evidence>
<keyword evidence="6 11" id="KW-0547">Nucleotide-binding</keyword>
<dbReference type="EC" id="2.7.7.72" evidence="11"/>
<keyword evidence="4 11" id="KW-0548">Nucleotidyltransferase</keyword>
<keyword evidence="7 11" id="KW-0692">RNA repair</keyword>
<dbReference type="GO" id="GO:0042245">
    <property type="term" value="P:RNA repair"/>
    <property type="evidence" value="ECO:0007669"/>
    <property type="project" value="UniProtKB-KW"/>
</dbReference>
<feature type="binding site" evidence="11">
    <location>
        <position position="163"/>
    </location>
    <ligand>
        <name>CTP</name>
        <dbReference type="ChEBI" id="CHEBI:37563"/>
    </ligand>
</feature>
<dbReference type="GO" id="GO:0001680">
    <property type="term" value="P:tRNA 3'-terminal CCA addition"/>
    <property type="evidence" value="ECO:0007669"/>
    <property type="project" value="UniProtKB-UniRule"/>
</dbReference>
<keyword evidence="3 11" id="KW-0819">tRNA processing</keyword>
<evidence type="ECO:0000256" key="5">
    <source>
        <dbReference type="ARBA" id="ARBA00022723"/>
    </source>
</evidence>
<dbReference type="GO" id="GO:0000287">
    <property type="term" value="F:magnesium ion binding"/>
    <property type="evidence" value="ECO:0007669"/>
    <property type="project" value="UniProtKB-UniRule"/>
</dbReference>
<dbReference type="Gene3D" id="1.20.58.560">
    <property type="match status" value="1"/>
</dbReference>
<evidence type="ECO:0000256" key="7">
    <source>
        <dbReference type="ARBA" id="ARBA00022800"/>
    </source>
</evidence>
<comment type="function">
    <text evidence="11">Catalyzes the addition and repair of the essential 3'-terminal CCA sequence in tRNAs without using a nucleic acid template. Adds these three nucleotides in the order of C, C, and A to the tRNA nucleotide-73, using CTP and ATP as substrates and producing inorganic pyrophosphate. tRNA 3'-terminal CCA addition is required both for tRNA processing and repair. Also involved in tRNA surveillance by mediating tandem CCA addition to generate a CCACCA at the 3' terminus of unstable tRNAs. While stable tRNAs receive only 3'-terminal CCA, unstable tRNAs are marked with CCACCA and rapidly degraded.</text>
</comment>
<evidence type="ECO:0000256" key="2">
    <source>
        <dbReference type="ARBA" id="ARBA00022679"/>
    </source>
</evidence>
<comment type="catalytic activity">
    <reaction evidence="11">
        <text>a tRNA with a 3' CCA end + 2 CTP + ATP = a tRNA with a 3' CCACCA end + 3 diphosphate</text>
        <dbReference type="Rhea" id="RHEA:76235"/>
        <dbReference type="Rhea" id="RHEA-COMP:10468"/>
        <dbReference type="Rhea" id="RHEA-COMP:18655"/>
        <dbReference type="ChEBI" id="CHEBI:30616"/>
        <dbReference type="ChEBI" id="CHEBI:33019"/>
        <dbReference type="ChEBI" id="CHEBI:37563"/>
        <dbReference type="ChEBI" id="CHEBI:83071"/>
        <dbReference type="ChEBI" id="CHEBI:195187"/>
    </reaction>
</comment>
<sequence>MLIDNPKFQAALPIVERLEAAGFDAYFVGGCVRDGILGRPINDIDIASSAYPEEVQRLFPKHFDVGLEHGTVMVWFQQDTYEITTFRTEAEYQDFRRPDSVTFVQDLSEDLLRRDFTMNALALNSKGQIVDYFSGQQAIAKKEIVAVGNPYDRFHEDALRMMRAVRFSGQLGFTIASETWQGICDNAQLLEKIAIERILVEMNKLWESPYWHQGITAYTQTGLYAYCPGLQNWESPLSQLLADLSSDMAFTESSLAWAVLLWTAGCLADDDHKKLARAWKISNADRDRISAYVALLIYRSDHATYDSWFLYQQDIDQVLKLERFIHGQADQDSHFATYFHILDLDQVKKSYQNLPIHQLKDLAINGRDIIHHFAPDNKAWIGKALKLAEKAVVLGQVSNEPTALFAYLTDY</sequence>
<feature type="binding site" evidence="11">
    <location>
        <position position="157"/>
    </location>
    <ligand>
        <name>ATP</name>
        <dbReference type="ChEBI" id="CHEBI:30616"/>
    </ligand>
</feature>
<evidence type="ECO:0000256" key="11">
    <source>
        <dbReference type="HAMAP-Rule" id="MF_01263"/>
    </source>
</evidence>
<dbReference type="Pfam" id="PF12627">
    <property type="entry name" value="PolyA_pol_RNAbd"/>
    <property type="match status" value="1"/>
</dbReference>
<dbReference type="InterPro" id="IPR050264">
    <property type="entry name" value="Bact_CCA-adding_enz_type3_sf"/>
</dbReference>
<feature type="binding site" evidence="11">
    <location>
        <position position="114"/>
    </location>
    <ligand>
        <name>ATP</name>
        <dbReference type="ChEBI" id="CHEBI:30616"/>
    </ligand>
</feature>
<protein>
    <recommendedName>
        <fullName evidence="11">CCA-adding enzyme</fullName>
        <ecNumber evidence="11">2.7.7.72</ecNumber>
    </recommendedName>
    <alternativeName>
        <fullName evidence="11">CCA tRNA nucleotidyltransferase</fullName>
    </alternativeName>
    <alternativeName>
        <fullName evidence="11">tRNA CCA-pyrophosphorylase</fullName>
    </alternativeName>
    <alternativeName>
        <fullName evidence="11">tRNA adenylyl-/cytidylyl- transferase</fullName>
    </alternativeName>
    <alternativeName>
        <fullName evidence="11">tRNA nucleotidyltransferase</fullName>
    </alternativeName>
    <alternativeName>
        <fullName evidence="11">tRNA-NT</fullName>
    </alternativeName>
</protein>
<feature type="binding site" evidence="11">
    <location>
        <position position="45"/>
    </location>
    <ligand>
        <name>Mg(2+)</name>
        <dbReference type="ChEBI" id="CHEBI:18420"/>
    </ligand>
</feature>
<comment type="catalytic activity">
    <reaction evidence="11">
        <text>a tRNA precursor + 2 CTP + ATP = a tRNA with a 3' CCA end + 3 diphosphate</text>
        <dbReference type="Rhea" id="RHEA:14433"/>
        <dbReference type="Rhea" id="RHEA-COMP:10465"/>
        <dbReference type="Rhea" id="RHEA-COMP:10468"/>
        <dbReference type="ChEBI" id="CHEBI:30616"/>
        <dbReference type="ChEBI" id="CHEBI:33019"/>
        <dbReference type="ChEBI" id="CHEBI:37563"/>
        <dbReference type="ChEBI" id="CHEBI:74896"/>
        <dbReference type="ChEBI" id="CHEBI:83071"/>
        <dbReference type="EC" id="2.7.7.72"/>
    </reaction>
</comment>
<evidence type="ECO:0000256" key="4">
    <source>
        <dbReference type="ARBA" id="ARBA00022695"/>
    </source>
</evidence>
<dbReference type="PANTHER" id="PTHR46173">
    <property type="entry name" value="CCA TRNA NUCLEOTIDYLTRANSFERASE 1, MITOCHONDRIAL"/>
    <property type="match status" value="1"/>
</dbReference>
<evidence type="ECO:0000256" key="9">
    <source>
        <dbReference type="ARBA" id="ARBA00022842"/>
    </source>
</evidence>
<gene>
    <name evidence="11" type="primary">cca</name>
    <name evidence="15" type="ORF">OW157_05060</name>
</gene>
<comment type="caution">
    <text evidence="15">The sequence shown here is derived from an EMBL/GenBank/DDBJ whole genome shotgun (WGS) entry which is preliminary data.</text>
</comment>
<evidence type="ECO:0000259" key="14">
    <source>
        <dbReference type="Pfam" id="PF13735"/>
    </source>
</evidence>
<feature type="binding site" evidence="11">
    <location>
        <position position="157"/>
    </location>
    <ligand>
        <name>CTP</name>
        <dbReference type="ChEBI" id="CHEBI:37563"/>
    </ligand>
</feature>
<dbReference type="CDD" id="cd05398">
    <property type="entry name" value="NT_ClassII-CCAase"/>
    <property type="match status" value="1"/>
</dbReference>
<feature type="binding site" evidence="11">
    <location>
        <position position="33"/>
    </location>
    <ligand>
        <name>CTP</name>
        <dbReference type="ChEBI" id="CHEBI:37563"/>
    </ligand>
</feature>